<protein>
    <submittedName>
        <fullName evidence="2">Acyl-CoA thioesterase</fullName>
    </submittedName>
</protein>
<feature type="domain" description="SGNH hydrolase-type esterase" evidence="1">
    <location>
        <begin position="30"/>
        <end position="187"/>
    </location>
</feature>
<dbReference type="GO" id="GO:0004622">
    <property type="term" value="F:phosphatidylcholine lysophospholipase activity"/>
    <property type="evidence" value="ECO:0007669"/>
    <property type="project" value="TreeGrafter"/>
</dbReference>
<dbReference type="EMBL" id="JAGIBU010000001">
    <property type="protein sequence ID" value="MBS7824071.1"/>
    <property type="molecule type" value="Genomic_DNA"/>
</dbReference>
<evidence type="ECO:0000313" key="3">
    <source>
        <dbReference type="Proteomes" id="UP000680020"/>
    </source>
</evidence>
<accession>A0AB35BX60</accession>
<dbReference type="InterPro" id="IPR013830">
    <property type="entry name" value="SGNH_hydro"/>
</dbReference>
<dbReference type="InterPro" id="IPR051532">
    <property type="entry name" value="Ester_Hydrolysis_Enzymes"/>
</dbReference>
<reference evidence="2" key="1">
    <citation type="submission" date="2021-03" db="EMBL/GenBank/DDBJ databases">
        <title>Identification and antibiotic profiling of Wohlfahrtiimonas chitiniclastica, an underestimated human pathogen.</title>
        <authorList>
            <person name="Kopf A."/>
            <person name="Bunk B."/>
            <person name="Coldewey S."/>
            <person name="Gunzer F."/>
            <person name="Riedel T."/>
            <person name="Schroettner P."/>
        </authorList>
    </citation>
    <scope>NUCLEOTIDE SEQUENCE</scope>
    <source>
        <strain evidence="2">DSM 100917</strain>
    </source>
</reference>
<proteinExistence type="predicted"/>
<dbReference type="SUPFAM" id="SSF52266">
    <property type="entry name" value="SGNH hydrolase"/>
    <property type="match status" value="1"/>
</dbReference>
<evidence type="ECO:0000259" key="1">
    <source>
        <dbReference type="Pfam" id="PF13472"/>
    </source>
</evidence>
<dbReference type="RefSeq" id="WP_008314307.1">
    <property type="nucleotide sequence ID" value="NZ_JAGIBT010000004.1"/>
</dbReference>
<dbReference type="Pfam" id="PF13472">
    <property type="entry name" value="Lipase_GDSL_2"/>
    <property type="match status" value="1"/>
</dbReference>
<dbReference type="InterPro" id="IPR036514">
    <property type="entry name" value="SGNH_hydro_sf"/>
</dbReference>
<organism evidence="2 3">
    <name type="scientific">Wohlfahrtiimonas chitiniclastica</name>
    <dbReference type="NCBI Taxonomy" id="400946"/>
    <lineage>
        <taxon>Bacteria</taxon>
        <taxon>Pseudomonadati</taxon>
        <taxon>Pseudomonadota</taxon>
        <taxon>Gammaproteobacteria</taxon>
        <taxon>Cardiobacteriales</taxon>
        <taxon>Ignatzschineriaceae</taxon>
        <taxon>Wohlfahrtiimonas</taxon>
    </lineage>
</organism>
<comment type="caution">
    <text evidence="2">The sequence shown here is derived from an EMBL/GenBank/DDBJ whole genome shotgun (WGS) entry which is preliminary data.</text>
</comment>
<dbReference type="PANTHER" id="PTHR30383:SF24">
    <property type="entry name" value="THIOESTERASE 1_PROTEASE 1_LYSOPHOSPHOLIPASE L1"/>
    <property type="match status" value="1"/>
</dbReference>
<dbReference type="Proteomes" id="UP000680020">
    <property type="component" value="Unassembled WGS sequence"/>
</dbReference>
<dbReference type="PANTHER" id="PTHR30383">
    <property type="entry name" value="THIOESTERASE 1/PROTEASE 1/LYSOPHOSPHOLIPASE L1"/>
    <property type="match status" value="1"/>
</dbReference>
<evidence type="ECO:0000313" key="2">
    <source>
        <dbReference type="EMBL" id="MBS7824071.1"/>
    </source>
</evidence>
<sequence length="203" mass="22428">MISMMVLIVQACDNNVIRYEPLGQNAKVLAFGDSITLGYGVGAQESYPYVLSELSGWQVINAGIVGEMAETANNRIDAAMVQHQPKLVLIELGGNDFLNNVEDSAVKENLRRIIRRVKRHNAIPVLIAIPALSSSMTVTTNIEDSPIYADLAREEEINVVPDVFSMLLRTPRYKKDLVHPNGEGYRVLGEAIYLQLHGMGLVH</sequence>
<dbReference type="AlphaFoldDB" id="A0AB35BX60"/>
<name>A0AB35BX60_9GAMM</name>
<dbReference type="Gene3D" id="3.40.50.1110">
    <property type="entry name" value="SGNH hydrolase"/>
    <property type="match status" value="1"/>
</dbReference>
<gene>
    <name evidence="2" type="ORF">J7561_02490</name>
</gene>